<feature type="compositionally biased region" description="Polar residues" evidence="1">
    <location>
        <begin position="81"/>
        <end position="90"/>
    </location>
</feature>
<evidence type="ECO:0000256" key="1">
    <source>
        <dbReference type="SAM" id="MobiDB-lite"/>
    </source>
</evidence>
<reference evidence="2 3" key="1">
    <citation type="journal article" date="2019" name="Int. J. Syst. Evol. Microbiol.">
        <title>The Global Catalogue of Microorganisms (GCM) 10K type strain sequencing project: providing services to taxonomists for standard genome sequencing and annotation.</title>
        <authorList>
            <consortium name="The Broad Institute Genomics Platform"/>
            <consortium name="The Broad Institute Genome Sequencing Center for Infectious Disease"/>
            <person name="Wu L."/>
            <person name="Ma J."/>
        </authorList>
    </citation>
    <scope>NUCLEOTIDE SEQUENCE [LARGE SCALE GENOMIC DNA]</scope>
    <source>
        <strain evidence="2 3">JCM 9650</strain>
    </source>
</reference>
<protein>
    <submittedName>
        <fullName evidence="2">Uncharacterized protein</fullName>
    </submittedName>
</protein>
<dbReference type="EMBL" id="BAAAVA010000025">
    <property type="protein sequence ID" value="GAA2924547.1"/>
    <property type="molecule type" value="Genomic_DNA"/>
</dbReference>
<dbReference type="Proteomes" id="UP001501423">
    <property type="component" value="Unassembled WGS sequence"/>
</dbReference>
<comment type="caution">
    <text evidence="2">The sequence shown here is derived from an EMBL/GenBank/DDBJ whole genome shotgun (WGS) entry which is preliminary data.</text>
</comment>
<gene>
    <name evidence="2" type="ORF">GCM10010478_26310</name>
</gene>
<feature type="compositionally biased region" description="Basic and acidic residues" evidence="1">
    <location>
        <begin position="59"/>
        <end position="77"/>
    </location>
</feature>
<feature type="region of interest" description="Disordered" evidence="1">
    <location>
        <begin position="57"/>
        <end position="90"/>
    </location>
</feature>
<name>A0ABN3WS99_9ACTN</name>
<evidence type="ECO:0000313" key="2">
    <source>
        <dbReference type="EMBL" id="GAA2924547.1"/>
    </source>
</evidence>
<organism evidence="2 3">
    <name type="scientific">Streptomyces erythrogriseus</name>
    <dbReference type="NCBI Taxonomy" id="284027"/>
    <lineage>
        <taxon>Bacteria</taxon>
        <taxon>Bacillati</taxon>
        <taxon>Actinomycetota</taxon>
        <taxon>Actinomycetes</taxon>
        <taxon>Kitasatosporales</taxon>
        <taxon>Streptomycetaceae</taxon>
        <taxon>Streptomyces</taxon>
        <taxon>Streptomyces griseoincarnatus group</taxon>
    </lineage>
</organism>
<evidence type="ECO:0000313" key="3">
    <source>
        <dbReference type="Proteomes" id="UP001501423"/>
    </source>
</evidence>
<keyword evidence="3" id="KW-1185">Reference proteome</keyword>
<sequence length="90" mass="9885">MPIAVVTALVTTFTLSRFAPRLEARSVRIKAAWAALDAFSGHLLTILSATARLGNVNPDKTDAPLRGRMQGECDRQRHSWRSQPTISNTP</sequence>
<proteinExistence type="predicted"/>
<accession>A0ABN3WS99</accession>